<reference evidence="2 3" key="1">
    <citation type="submission" date="2017-07" db="EMBL/GenBank/DDBJ databases">
        <title>Genome sequencing and assembly of Paenibacillus rigui.</title>
        <authorList>
            <person name="Mayilraj S."/>
        </authorList>
    </citation>
    <scope>NUCLEOTIDE SEQUENCE [LARGE SCALE GENOMIC DNA]</scope>
    <source>
        <strain evidence="2 3">JCM 16352</strain>
    </source>
</reference>
<dbReference type="Proteomes" id="UP000215509">
    <property type="component" value="Unassembled WGS sequence"/>
</dbReference>
<dbReference type="AlphaFoldDB" id="A0A229UNJ7"/>
<dbReference type="RefSeq" id="WP_094016333.1">
    <property type="nucleotide sequence ID" value="NZ_NMQW01000025.1"/>
</dbReference>
<keyword evidence="1" id="KW-0472">Membrane</keyword>
<accession>A0A229UNJ7</accession>
<proteinExistence type="predicted"/>
<feature type="transmembrane region" description="Helical" evidence="1">
    <location>
        <begin position="56"/>
        <end position="80"/>
    </location>
</feature>
<protein>
    <recommendedName>
        <fullName evidence="4">DUF4367 domain-containing protein</fullName>
    </recommendedName>
</protein>
<keyword evidence="3" id="KW-1185">Reference proteome</keyword>
<dbReference type="EMBL" id="NMQW01000025">
    <property type="protein sequence ID" value="OXM84885.1"/>
    <property type="molecule type" value="Genomic_DNA"/>
</dbReference>
<name>A0A229UNJ7_9BACL</name>
<gene>
    <name evidence="2" type="ORF">CF651_18455</name>
</gene>
<evidence type="ECO:0008006" key="4">
    <source>
        <dbReference type="Google" id="ProtNLM"/>
    </source>
</evidence>
<keyword evidence="1" id="KW-0812">Transmembrane</keyword>
<comment type="caution">
    <text evidence="2">The sequence shown here is derived from an EMBL/GenBank/DDBJ whole genome shotgun (WGS) entry which is preliminary data.</text>
</comment>
<organism evidence="2 3">
    <name type="scientific">Paenibacillus rigui</name>
    <dbReference type="NCBI Taxonomy" id="554312"/>
    <lineage>
        <taxon>Bacteria</taxon>
        <taxon>Bacillati</taxon>
        <taxon>Bacillota</taxon>
        <taxon>Bacilli</taxon>
        <taxon>Bacillales</taxon>
        <taxon>Paenibacillaceae</taxon>
        <taxon>Paenibacillus</taxon>
    </lineage>
</organism>
<evidence type="ECO:0000313" key="3">
    <source>
        <dbReference type="Proteomes" id="UP000215509"/>
    </source>
</evidence>
<evidence type="ECO:0000313" key="2">
    <source>
        <dbReference type="EMBL" id="OXM84885.1"/>
    </source>
</evidence>
<dbReference type="OrthoDB" id="2471945at2"/>
<keyword evidence="1" id="KW-1133">Transmembrane helix</keyword>
<evidence type="ECO:0000256" key="1">
    <source>
        <dbReference type="SAM" id="Phobius"/>
    </source>
</evidence>
<sequence>MSIEQQLKVQFRQEADSMVRPLQLDERIEQIYQESVSTHDVPSVKALRSRTPYGRVVVLAACLLLFSGIAYGSTVLYSLYSDRFSMEVSNAAELRFTTGQLQEIYHSMQQVRDQLAPGQSAWVYISALDSIQLPNAPAGTGLIRVNHPISYTDLDQWKQLAEQSLGRVKLPAALPEGFQFNRGELESLTGPVSATEVKSYYEPLKKKAAEEGKPMAWQEVTGSSPESAASPRLLFTNIRQEQIEISVTRLTEPERSIHVKLGMGEGSSTEKVQVAGKDAYYSVNANNFLSETGLYKDIQWLEAESGQTSIYHVSSPSREVTKEELVFVANQLK</sequence>